<evidence type="ECO:0000313" key="2">
    <source>
        <dbReference type="Proteomes" id="UP001361239"/>
    </source>
</evidence>
<dbReference type="Proteomes" id="UP001361239">
    <property type="component" value="Unassembled WGS sequence"/>
</dbReference>
<keyword evidence="2" id="KW-1185">Reference proteome</keyword>
<dbReference type="SUPFAM" id="SSF55961">
    <property type="entry name" value="Bet v1-like"/>
    <property type="match status" value="1"/>
</dbReference>
<dbReference type="InterPro" id="IPR023393">
    <property type="entry name" value="START-like_dom_sf"/>
</dbReference>
<evidence type="ECO:0000313" key="1">
    <source>
        <dbReference type="EMBL" id="MEJ5977602.1"/>
    </source>
</evidence>
<organism evidence="1 2">
    <name type="scientific">Novosphingobium anseongense</name>
    <dbReference type="NCBI Taxonomy" id="3133436"/>
    <lineage>
        <taxon>Bacteria</taxon>
        <taxon>Pseudomonadati</taxon>
        <taxon>Pseudomonadota</taxon>
        <taxon>Alphaproteobacteria</taxon>
        <taxon>Sphingomonadales</taxon>
        <taxon>Sphingomonadaceae</taxon>
        <taxon>Novosphingobium</taxon>
    </lineage>
</organism>
<accession>A0ABU8RXZ3</accession>
<dbReference type="RefSeq" id="WP_339587534.1">
    <property type="nucleotide sequence ID" value="NZ_JBBHJZ010000002.1"/>
</dbReference>
<dbReference type="EMBL" id="JBBHJZ010000002">
    <property type="protein sequence ID" value="MEJ5977602.1"/>
    <property type="molecule type" value="Genomic_DNA"/>
</dbReference>
<name>A0ABU8RXZ3_9SPHN</name>
<proteinExistence type="predicted"/>
<gene>
    <name evidence="1" type="ORF">WG901_13210</name>
</gene>
<comment type="caution">
    <text evidence="1">The sequence shown here is derived from an EMBL/GenBank/DDBJ whole genome shotgun (WGS) entry which is preliminary data.</text>
</comment>
<dbReference type="InterPro" id="IPR019587">
    <property type="entry name" value="Polyketide_cyclase/dehydratase"/>
</dbReference>
<sequence>MLEVENESTVAASIGATWAAISGFENYRRWHPYVIIEGLAGLGEVVGYSFQAQSPQAKRWTVEGQVTEFELERRLTISVGFRYLGLEETYSISPLANGVRIVHGLRFTGVLTVLGLPAIKRNLAKLLTVEDRCLVQHIAVGSGRKSVRHAVPHKRNSASK</sequence>
<dbReference type="Gene3D" id="3.30.530.20">
    <property type="match status" value="1"/>
</dbReference>
<reference evidence="1 2" key="1">
    <citation type="submission" date="2024-03" db="EMBL/GenBank/DDBJ databases">
        <authorList>
            <person name="Jo J.-H."/>
        </authorList>
    </citation>
    <scope>NUCLEOTIDE SEQUENCE [LARGE SCALE GENOMIC DNA]</scope>
    <source>
        <strain evidence="1 2">PS1R-30</strain>
    </source>
</reference>
<dbReference type="Pfam" id="PF10604">
    <property type="entry name" value="Polyketide_cyc2"/>
    <property type="match status" value="1"/>
</dbReference>
<protein>
    <submittedName>
        <fullName evidence="1">SRPBCC family protein</fullName>
    </submittedName>
</protein>